<gene>
    <name evidence="2" type="ORF">N7494_001222</name>
</gene>
<reference evidence="2 3" key="1">
    <citation type="journal article" date="2023" name="IMA Fungus">
        <title>Comparative genomic study of the Penicillium genus elucidates a diverse pangenome and 15 lateral gene transfer events.</title>
        <authorList>
            <person name="Petersen C."/>
            <person name="Sorensen T."/>
            <person name="Nielsen M.R."/>
            <person name="Sondergaard T.E."/>
            <person name="Sorensen J.L."/>
            <person name="Fitzpatrick D.A."/>
            <person name="Frisvad J.C."/>
            <person name="Nielsen K.L."/>
        </authorList>
    </citation>
    <scope>NUCLEOTIDE SEQUENCE [LARGE SCALE GENOMIC DNA]</scope>
    <source>
        <strain evidence="2 3">IBT 35679</strain>
    </source>
</reference>
<sequence length="179" mass="21054">MPQVPLPVPQGELLEVTPSELELHLVLRDIQWNEHVRALVQNLQSAEDTQAEMKSLEPELSEFRDELLLKQTGLEQQVKSEWQLLVVQMEQKVREERVLLEQAEQKAREERVRLEQTKQKAREQGDLRRIRAAEDMEALKKQSEDLKIEGMALLKRYEDLKIEEALWKLESLKLKSPLE</sequence>
<dbReference type="EMBL" id="JAQIZZ010000001">
    <property type="protein sequence ID" value="KAJ5557307.1"/>
    <property type="molecule type" value="Genomic_DNA"/>
</dbReference>
<organism evidence="2 3">
    <name type="scientific">Penicillium frequentans</name>
    <dbReference type="NCBI Taxonomy" id="3151616"/>
    <lineage>
        <taxon>Eukaryota</taxon>
        <taxon>Fungi</taxon>
        <taxon>Dikarya</taxon>
        <taxon>Ascomycota</taxon>
        <taxon>Pezizomycotina</taxon>
        <taxon>Eurotiomycetes</taxon>
        <taxon>Eurotiomycetidae</taxon>
        <taxon>Eurotiales</taxon>
        <taxon>Aspergillaceae</taxon>
        <taxon>Penicillium</taxon>
    </lineage>
</organism>
<dbReference type="Proteomes" id="UP001220324">
    <property type="component" value="Unassembled WGS sequence"/>
</dbReference>
<accession>A0AAD6D9K7</accession>
<dbReference type="AlphaFoldDB" id="A0AAD6D9K7"/>
<proteinExistence type="predicted"/>
<comment type="caution">
    <text evidence="2">The sequence shown here is derived from an EMBL/GenBank/DDBJ whole genome shotgun (WGS) entry which is preliminary data.</text>
</comment>
<protein>
    <submittedName>
        <fullName evidence="2">Uncharacterized protein</fullName>
    </submittedName>
</protein>
<evidence type="ECO:0000313" key="3">
    <source>
        <dbReference type="Proteomes" id="UP001220324"/>
    </source>
</evidence>
<feature type="coiled-coil region" evidence="1">
    <location>
        <begin position="46"/>
        <end position="149"/>
    </location>
</feature>
<keyword evidence="1" id="KW-0175">Coiled coil</keyword>
<name>A0AAD6D9K7_9EURO</name>
<evidence type="ECO:0000313" key="2">
    <source>
        <dbReference type="EMBL" id="KAJ5557307.1"/>
    </source>
</evidence>
<evidence type="ECO:0000256" key="1">
    <source>
        <dbReference type="SAM" id="Coils"/>
    </source>
</evidence>
<keyword evidence="3" id="KW-1185">Reference proteome</keyword>